<keyword evidence="3" id="KW-1185">Reference proteome</keyword>
<name>A0A840DL82_9MICO</name>
<dbReference type="EMBL" id="JACIFD010000001">
    <property type="protein sequence ID" value="MBB4070737.1"/>
    <property type="molecule type" value="Genomic_DNA"/>
</dbReference>
<dbReference type="AlphaFoldDB" id="A0A840DL82"/>
<dbReference type="Proteomes" id="UP000571183">
    <property type="component" value="Unassembled WGS sequence"/>
</dbReference>
<comment type="caution">
    <text evidence="2">The sequence shown here is derived from an EMBL/GenBank/DDBJ whole genome shotgun (WGS) entry which is preliminary data.</text>
</comment>
<accession>A0A840DL82</accession>
<evidence type="ECO:0000313" key="3">
    <source>
        <dbReference type="Proteomes" id="UP000571183"/>
    </source>
</evidence>
<dbReference type="Pfam" id="PF13794">
    <property type="entry name" value="MiaE_2"/>
    <property type="match status" value="1"/>
</dbReference>
<dbReference type="RefSeq" id="WP_124823925.1">
    <property type="nucleotide sequence ID" value="NZ_JACIFD010000001.1"/>
</dbReference>
<protein>
    <recommendedName>
        <fullName evidence="1">Ferritin-like domain-containing protein</fullName>
    </recommendedName>
</protein>
<proteinExistence type="predicted"/>
<dbReference type="InterPro" id="IPR012347">
    <property type="entry name" value="Ferritin-like"/>
</dbReference>
<gene>
    <name evidence="2" type="ORF">F5897_000013</name>
</gene>
<dbReference type="InterPro" id="IPR059125">
    <property type="entry name" value="Ferritin_actino"/>
</dbReference>
<evidence type="ECO:0000259" key="1">
    <source>
        <dbReference type="Pfam" id="PF13794"/>
    </source>
</evidence>
<dbReference type="Gene3D" id="1.20.1260.10">
    <property type="match status" value="1"/>
</dbReference>
<sequence>MFSWLSRFKKPTASVAEMLGKADEKVIRVEVKEFAPGIVPFLSLNALTELYLYEAATQAVLGAESLAAKSALADIAGASLAKHKRFAAELKRRGHQVDIEMNHYMPRFAQYTDRIQVDDWHQHVLTVLLVGGMLEDFMASLASGLKDSFRKEAAEILSDHSSQQDLHVLLAAEIMADPRVADKLALWGRRLVGDTLLLAQDILKLSENRQFVWEEMEPIFTEITSDHMRRMDSLGLTA</sequence>
<reference evidence="2" key="1">
    <citation type="submission" date="2020-08" db="EMBL/GenBank/DDBJ databases">
        <title>Sequencing the genomes of 1000 actinobacteria strains.</title>
        <authorList>
            <person name="Klenk H.-P."/>
        </authorList>
    </citation>
    <scope>NUCLEOTIDE SEQUENCE [LARGE SCALE GENOMIC DNA]</scope>
    <source>
        <strain evidence="2">DSM 27064</strain>
    </source>
</reference>
<feature type="domain" description="Ferritin-like" evidence="1">
    <location>
        <begin position="37"/>
        <end position="202"/>
    </location>
</feature>
<evidence type="ECO:0000313" key="2">
    <source>
        <dbReference type="EMBL" id="MBB4070737.1"/>
    </source>
</evidence>
<organism evidence="2 3">
    <name type="scientific">Canibacter oris</name>
    <dbReference type="NCBI Taxonomy" id="1365628"/>
    <lineage>
        <taxon>Bacteria</taxon>
        <taxon>Bacillati</taxon>
        <taxon>Actinomycetota</taxon>
        <taxon>Actinomycetes</taxon>
        <taxon>Micrococcales</taxon>
        <taxon>Microbacteriaceae</taxon>
        <taxon>Canibacter</taxon>
    </lineage>
</organism>